<name>A0A4Y7JU32_PAPSO</name>
<sequence>MKEEVPESGGASRLLVMIDNEGLILTLDGWAWSTCTPISCSSYFG</sequence>
<dbReference type="Proteomes" id="UP000316621">
    <property type="component" value="Chromosome 5"/>
</dbReference>
<dbReference type="EMBL" id="CM010719">
    <property type="protein sequence ID" value="RZC63279.1"/>
    <property type="molecule type" value="Genomic_DNA"/>
</dbReference>
<dbReference type="Gramene" id="RZC63279">
    <property type="protein sequence ID" value="RZC63279"/>
    <property type="gene ID" value="C5167_025038"/>
</dbReference>
<protein>
    <submittedName>
        <fullName evidence="1">Uncharacterized protein</fullName>
    </submittedName>
</protein>
<accession>A0A4Y7JU32</accession>
<evidence type="ECO:0000313" key="2">
    <source>
        <dbReference type="Proteomes" id="UP000316621"/>
    </source>
</evidence>
<organism evidence="1 2">
    <name type="scientific">Papaver somniferum</name>
    <name type="common">Opium poppy</name>
    <dbReference type="NCBI Taxonomy" id="3469"/>
    <lineage>
        <taxon>Eukaryota</taxon>
        <taxon>Viridiplantae</taxon>
        <taxon>Streptophyta</taxon>
        <taxon>Embryophyta</taxon>
        <taxon>Tracheophyta</taxon>
        <taxon>Spermatophyta</taxon>
        <taxon>Magnoliopsida</taxon>
        <taxon>Ranunculales</taxon>
        <taxon>Papaveraceae</taxon>
        <taxon>Papaveroideae</taxon>
        <taxon>Papaver</taxon>
    </lineage>
</organism>
<proteinExistence type="predicted"/>
<gene>
    <name evidence="1" type="ORF">C5167_025038</name>
</gene>
<keyword evidence="2" id="KW-1185">Reference proteome</keyword>
<reference evidence="1 2" key="1">
    <citation type="journal article" date="2018" name="Science">
        <title>The opium poppy genome and morphinan production.</title>
        <authorList>
            <person name="Guo L."/>
            <person name="Winzer T."/>
            <person name="Yang X."/>
            <person name="Li Y."/>
            <person name="Ning Z."/>
            <person name="He Z."/>
            <person name="Teodor R."/>
            <person name="Lu Y."/>
            <person name="Bowser T.A."/>
            <person name="Graham I.A."/>
            <person name="Ye K."/>
        </authorList>
    </citation>
    <scope>NUCLEOTIDE SEQUENCE [LARGE SCALE GENOMIC DNA]</scope>
    <source>
        <strain evidence="2">cv. HN1</strain>
        <tissue evidence="1">Leaves</tissue>
    </source>
</reference>
<evidence type="ECO:0000313" key="1">
    <source>
        <dbReference type="EMBL" id="RZC63279.1"/>
    </source>
</evidence>
<dbReference type="AlphaFoldDB" id="A0A4Y7JU32"/>